<protein>
    <submittedName>
        <fullName evidence="2">Flavin-binding monooxygenase</fullName>
    </submittedName>
</protein>
<accession>A0AA38RSN6</accession>
<evidence type="ECO:0000313" key="2">
    <source>
        <dbReference type="EMBL" id="KAJ9144648.1"/>
    </source>
</evidence>
<dbReference type="Pfam" id="PF13450">
    <property type="entry name" value="NAD_binding_8"/>
    <property type="match status" value="1"/>
</dbReference>
<sequence>MPHVTSVDTSQSFAGEVTESVPYHVDGLKAVVNGNGNGVHNTHPTVAKTSGIFSVEIDDARPLKVIVIGAGISGILAAIRFPRRIPNLDLVVYDKNPEVGGTWYENRYPGIACDIPAHVYQASFEPNPNWSQFYASGGEILEYWKGIVAKYDVRKYMKLSHRVIEARFSETESKWHVKVENCLTGEVVEDSCDVLYACIGALNDWKWPDIPGLSTFKGKLLHSAAWDDDWDATGLSVAVIGSGSSAIQIVPALQPKVKHLDNYVRGQAWIAPPIAEAEVRKHTLTEANFHFTADELKEFNEKPEALLAYRKKLDSEIQSMTKVTLRGELANKAAADFTQNMKAKLAKKPEIFDKILPSFTPGCRRITPGPGYLEALAKDNVSFVSDAISSVTEEGIITVDGTLRKVDAIICATGFDTSFTKRFPIYGLGGLDLGAKWQEYPDTYISLSTRGVPNFFVAHGPNSGLGVGSLSIVLERTCDYVCGVVAKMQKDRIATIQPTQEACDGFVAYCKEYFDKTVFTLPCRSWYKRGTIDGPVTALWPGSALHFVKTLEKPRFEDYEYTYVEGNKMGWLGNGFTVCERDIKSDKSRYLEPENIDFPAVAIPST</sequence>
<dbReference type="Proteomes" id="UP001174694">
    <property type="component" value="Unassembled WGS sequence"/>
</dbReference>
<organism evidence="2 3">
    <name type="scientific">Pleurostoma richardsiae</name>
    <dbReference type="NCBI Taxonomy" id="41990"/>
    <lineage>
        <taxon>Eukaryota</taxon>
        <taxon>Fungi</taxon>
        <taxon>Dikarya</taxon>
        <taxon>Ascomycota</taxon>
        <taxon>Pezizomycotina</taxon>
        <taxon>Sordariomycetes</taxon>
        <taxon>Sordariomycetidae</taxon>
        <taxon>Calosphaeriales</taxon>
        <taxon>Pleurostomataceae</taxon>
        <taxon>Pleurostoma</taxon>
    </lineage>
</organism>
<dbReference type="Gene3D" id="3.50.50.60">
    <property type="entry name" value="FAD/NAD(P)-binding domain"/>
    <property type="match status" value="2"/>
</dbReference>
<comment type="caution">
    <text evidence="2">The sequence shown here is derived from an EMBL/GenBank/DDBJ whole genome shotgun (WGS) entry which is preliminary data.</text>
</comment>
<proteinExistence type="inferred from homology"/>
<reference evidence="2" key="1">
    <citation type="submission" date="2022-07" db="EMBL/GenBank/DDBJ databases">
        <title>Fungi with potential for degradation of polypropylene.</title>
        <authorList>
            <person name="Gostincar C."/>
        </authorList>
    </citation>
    <scope>NUCLEOTIDE SEQUENCE</scope>
    <source>
        <strain evidence="2">EXF-13308</strain>
    </source>
</reference>
<keyword evidence="3" id="KW-1185">Reference proteome</keyword>
<name>A0AA38RSN6_9PEZI</name>
<dbReference type="PANTHER" id="PTHR42877:SF7">
    <property type="entry name" value="FLAVIN-BINDING MONOOXYGENASE-RELATED"/>
    <property type="match status" value="1"/>
</dbReference>
<keyword evidence="2" id="KW-0503">Monooxygenase</keyword>
<dbReference type="InterPro" id="IPR051209">
    <property type="entry name" value="FAD-bind_Monooxygenase_sf"/>
</dbReference>
<keyword evidence="2" id="KW-0560">Oxidoreductase</keyword>
<dbReference type="AlphaFoldDB" id="A0AA38RSN6"/>
<dbReference type="GO" id="GO:0004497">
    <property type="term" value="F:monooxygenase activity"/>
    <property type="evidence" value="ECO:0007669"/>
    <property type="project" value="UniProtKB-KW"/>
</dbReference>
<dbReference type="EMBL" id="JANBVO010000016">
    <property type="protein sequence ID" value="KAJ9144648.1"/>
    <property type="molecule type" value="Genomic_DNA"/>
</dbReference>
<dbReference type="PRINTS" id="PR00368">
    <property type="entry name" value="FADPNR"/>
</dbReference>
<evidence type="ECO:0000256" key="1">
    <source>
        <dbReference type="ARBA" id="ARBA00010139"/>
    </source>
</evidence>
<dbReference type="SUPFAM" id="SSF51905">
    <property type="entry name" value="FAD/NAD(P)-binding domain"/>
    <property type="match status" value="2"/>
</dbReference>
<evidence type="ECO:0000313" key="3">
    <source>
        <dbReference type="Proteomes" id="UP001174694"/>
    </source>
</evidence>
<gene>
    <name evidence="2" type="ORF">NKR23_g5910</name>
</gene>
<comment type="similarity">
    <text evidence="1">Belongs to the FAD-binding monooxygenase family.</text>
</comment>
<dbReference type="InterPro" id="IPR036188">
    <property type="entry name" value="FAD/NAD-bd_sf"/>
</dbReference>
<dbReference type="PANTHER" id="PTHR42877">
    <property type="entry name" value="L-ORNITHINE N(5)-MONOOXYGENASE-RELATED"/>
    <property type="match status" value="1"/>
</dbReference>